<evidence type="ECO:0000259" key="4">
    <source>
        <dbReference type="Pfam" id="PF18321"/>
    </source>
</evidence>
<reference evidence="5" key="1">
    <citation type="submission" date="2016-01" db="EMBL/GenBank/DDBJ databases">
        <authorList>
            <person name="Peeters C."/>
        </authorList>
    </citation>
    <scope>NUCLEOTIDE SEQUENCE [LARGE SCALE GENOMIC DNA]</scope>
    <source>
        <strain evidence="5">LMG 22934</strain>
    </source>
</reference>
<comment type="caution">
    <text evidence="5">The sequence shown here is derived from an EMBL/GenBank/DDBJ whole genome shotgun (WGS) entry which is preliminary data.</text>
</comment>
<dbReference type="InterPro" id="IPR006176">
    <property type="entry name" value="3-OHacyl-CoA_DH_NAD-bd"/>
</dbReference>
<dbReference type="Pfam" id="PF18321">
    <property type="entry name" value="3HCDH_RFF"/>
    <property type="match status" value="1"/>
</dbReference>
<protein>
    <submittedName>
        <fullName evidence="5">3-hydroxyacyl-CoA dehydrogenase</fullName>
    </submittedName>
</protein>
<organism evidence="5 6">
    <name type="scientific">Caballeronia humi</name>
    <dbReference type="NCBI Taxonomy" id="326474"/>
    <lineage>
        <taxon>Bacteria</taxon>
        <taxon>Pseudomonadati</taxon>
        <taxon>Pseudomonadota</taxon>
        <taxon>Betaproteobacteria</taxon>
        <taxon>Burkholderiales</taxon>
        <taxon>Burkholderiaceae</taxon>
        <taxon>Caballeronia</taxon>
    </lineage>
</organism>
<dbReference type="PANTHER" id="PTHR48075:SF5">
    <property type="entry name" value="3-HYDROXYBUTYRYL-COA DEHYDROGENASE"/>
    <property type="match status" value="1"/>
</dbReference>
<dbReference type="RefSeq" id="WP_087671115.1">
    <property type="nucleotide sequence ID" value="NZ_FCNW02000106.1"/>
</dbReference>
<keyword evidence="6" id="KW-1185">Reference proteome</keyword>
<evidence type="ECO:0000256" key="1">
    <source>
        <dbReference type="ARBA" id="ARBA00023002"/>
    </source>
</evidence>
<dbReference type="Gene3D" id="1.10.1040.10">
    <property type="entry name" value="N-(1-d-carboxylethyl)-l-norvaline Dehydrogenase, domain 2"/>
    <property type="match status" value="1"/>
</dbReference>
<dbReference type="OrthoDB" id="5287258at2"/>
<dbReference type="InterPro" id="IPR008927">
    <property type="entry name" value="6-PGluconate_DH-like_C_sf"/>
</dbReference>
<dbReference type="GO" id="GO:0016616">
    <property type="term" value="F:oxidoreductase activity, acting on the CH-OH group of donors, NAD or NADP as acceptor"/>
    <property type="evidence" value="ECO:0007669"/>
    <property type="project" value="InterPro"/>
</dbReference>
<evidence type="ECO:0000313" key="6">
    <source>
        <dbReference type="Proteomes" id="UP000054977"/>
    </source>
</evidence>
<evidence type="ECO:0000259" key="2">
    <source>
        <dbReference type="Pfam" id="PF00725"/>
    </source>
</evidence>
<dbReference type="Pfam" id="PF02737">
    <property type="entry name" value="3HCDH_N"/>
    <property type="match status" value="1"/>
</dbReference>
<dbReference type="FunFam" id="3.40.50.720:FF:000009">
    <property type="entry name" value="Fatty oxidation complex, alpha subunit"/>
    <property type="match status" value="1"/>
</dbReference>
<dbReference type="InterPro" id="IPR036291">
    <property type="entry name" value="NAD(P)-bd_dom_sf"/>
</dbReference>
<proteinExistence type="predicted"/>
<dbReference type="PANTHER" id="PTHR48075">
    <property type="entry name" value="3-HYDROXYACYL-COA DEHYDROGENASE FAMILY PROTEIN"/>
    <property type="match status" value="1"/>
</dbReference>
<dbReference type="GO" id="GO:0006631">
    <property type="term" value="P:fatty acid metabolic process"/>
    <property type="evidence" value="ECO:0007669"/>
    <property type="project" value="InterPro"/>
</dbReference>
<feature type="domain" description="3-hydroxyacyl-CoA dehydrogenase C-terminal" evidence="2">
    <location>
        <begin position="422"/>
        <end position="499"/>
    </location>
</feature>
<dbReference type="Proteomes" id="UP000054977">
    <property type="component" value="Unassembled WGS sequence"/>
</dbReference>
<feature type="domain" description="3-hydroxybutyryl-CoA dehydrogenase reduced Rossmann-fold" evidence="4">
    <location>
        <begin position="352"/>
        <end position="420"/>
    </location>
</feature>
<evidence type="ECO:0000313" key="5">
    <source>
        <dbReference type="EMBL" id="SAL68339.1"/>
    </source>
</evidence>
<accession>A0A158JIN5</accession>
<dbReference type="EMBL" id="FCNW02000106">
    <property type="protein sequence ID" value="SAL68339.1"/>
    <property type="molecule type" value="Genomic_DNA"/>
</dbReference>
<dbReference type="Gene3D" id="3.40.50.720">
    <property type="entry name" value="NAD(P)-binding Rossmann-like Domain"/>
    <property type="match status" value="1"/>
</dbReference>
<sequence>MAHPLSKASVVGVIGAGAMGAGIAQVAAMSGHPVVLFDIDPVAVDKALSGIAASLAKLADKGRSTKVQADAATRNVIAATALTELKHAALVIEAVAERLDVKQKIFGELESIVDEHCIFATNTSSISVTAIAASLRDPSRLAGLHFFNPAPVMALVEVVSGLATSPAIIDTLHETAVAWGKLPVRARSTPGFIVNRVARPFYAEALRVLNEQASDVATVDRIMRDAGGFRMGPFELMDLIGHDVNFAVTESVFRAMFFDQRFTPSLIQQELVSAGFLGRKSGRGFYRYAAGDGNAEASIEPSKQAAGRVRIARSATLLNPLVERLAKAAGENCVDSTRNVPGLIAEIGGALLLITDGQTATRRARDLEHDDIVLVDLALDYGTARTLAVTRASQCSRAAFDAVVGTLQQCGYEVASISDVAGMVVMRTVAMLVNEAADAVNQGVCSVPDLDLAMEKGVNYPAGPLKWADAIGVATVHRVLFNLAAHYGEDRYRISPLLADRYWSAATFYPSI</sequence>
<keyword evidence="1" id="KW-0560">Oxidoreductase</keyword>
<dbReference type="AlphaFoldDB" id="A0A158JIN5"/>
<dbReference type="STRING" id="326474.AWB65_06698"/>
<dbReference type="InterPro" id="IPR013328">
    <property type="entry name" value="6PGD_dom2"/>
</dbReference>
<gene>
    <name evidence="5" type="ORF">AWB65_06698</name>
</gene>
<evidence type="ECO:0000259" key="3">
    <source>
        <dbReference type="Pfam" id="PF02737"/>
    </source>
</evidence>
<dbReference type="SUPFAM" id="SSF51735">
    <property type="entry name" value="NAD(P)-binding Rossmann-fold domains"/>
    <property type="match status" value="1"/>
</dbReference>
<dbReference type="GO" id="GO:0070403">
    <property type="term" value="F:NAD+ binding"/>
    <property type="evidence" value="ECO:0007669"/>
    <property type="project" value="InterPro"/>
</dbReference>
<dbReference type="Pfam" id="PF00725">
    <property type="entry name" value="3HCDH"/>
    <property type="match status" value="2"/>
</dbReference>
<name>A0A158JIN5_9BURK</name>
<feature type="domain" description="3-hydroxyacyl-CoA dehydrogenase C-terminal" evidence="2">
    <location>
        <begin position="191"/>
        <end position="288"/>
    </location>
</feature>
<dbReference type="Gene3D" id="1.10.1040.50">
    <property type="match status" value="1"/>
</dbReference>
<dbReference type="NCBIfam" id="NF006124">
    <property type="entry name" value="PRK08268.1"/>
    <property type="match status" value="1"/>
</dbReference>
<feature type="domain" description="3-hydroxyacyl-CoA dehydrogenase NAD binding" evidence="3">
    <location>
        <begin position="11"/>
        <end position="187"/>
    </location>
</feature>
<dbReference type="SUPFAM" id="SSF48179">
    <property type="entry name" value="6-phosphogluconate dehydrogenase C-terminal domain-like"/>
    <property type="match status" value="2"/>
</dbReference>
<dbReference type="InterPro" id="IPR041040">
    <property type="entry name" value="3HCDH_RFF"/>
</dbReference>
<dbReference type="InterPro" id="IPR006108">
    <property type="entry name" value="3HC_DH_C"/>
</dbReference>